<keyword evidence="2" id="KW-1015">Disulfide bond</keyword>
<feature type="signal peptide" evidence="3">
    <location>
        <begin position="1"/>
        <end position="21"/>
    </location>
</feature>
<dbReference type="SUPFAM" id="SSF49870">
    <property type="entry name" value="Osmotin, thaumatin-like protein"/>
    <property type="match status" value="1"/>
</dbReference>
<evidence type="ECO:0008006" key="6">
    <source>
        <dbReference type="Google" id="ProtNLM"/>
    </source>
</evidence>
<dbReference type="PRINTS" id="PR00347">
    <property type="entry name" value="THAUMATIN"/>
</dbReference>
<name>A0AAV8SPH9_9ROSI</name>
<dbReference type="SMART" id="SM00205">
    <property type="entry name" value="THN"/>
    <property type="match status" value="1"/>
</dbReference>
<feature type="disulfide bond" evidence="2">
    <location>
        <begin position="89"/>
        <end position="96"/>
    </location>
</feature>
<dbReference type="PANTHER" id="PTHR31048">
    <property type="entry name" value="OS03G0233200 PROTEIN"/>
    <property type="match status" value="1"/>
</dbReference>
<accession>A0AAV8SPH9</accession>
<keyword evidence="3" id="KW-0732">Signal</keyword>
<sequence>MAAKSILNVFLLSLAISGVCSDIFFRFENNCRDTLWLAASPSDGDLNAGNNPGTLESLLMPDPYNGVLWARTRCTTNATNYFSCDTGDCGTGEPICQGPPPAYPVTLLYIGINKNVVSYEVSLTHGHNVAVRIQPDGGSLVEGGSGPCPVVDCVQNIGNICPSPLVAKNKEGQYVGCNSACDVLRQCRGSDYNNQRVKQLCRLAHVYPTDFDPPIYKCSGPKSINITFCPT</sequence>
<dbReference type="AlphaFoldDB" id="A0AAV8SPH9"/>
<comment type="similarity">
    <text evidence="1">Belongs to the thaumatin family.</text>
</comment>
<evidence type="ECO:0000313" key="5">
    <source>
        <dbReference type="Proteomes" id="UP001159364"/>
    </source>
</evidence>
<dbReference type="PROSITE" id="PS51367">
    <property type="entry name" value="THAUMATIN_2"/>
    <property type="match status" value="1"/>
</dbReference>
<proteinExistence type="inferred from homology"/>
<evidence type="ECO:0000256" key="3">
    <source>
        <dbReference type="SAM" id="SignalP"/>
    </source>
</evidence>
<reference evidence="4 5" key="1">
    <citation type="submission" date="2021-09" db="EMBL/GenBank/DDBJ databases">
        <title>Genomic insights and catalytic innovation underlie evolution of tropane alkaloids biosynthesis.</title>
        <authorList>
            <person name="Wang Y.-J."/>
            <person name="Tian T."/>
            <person name="Huang J.-P."/>
            <person name="Huang S.-X."/>
        </authorList>
    </citation>
    <scope>NUCLEOTIDE SEQUENCE [LARGE SCALE GENOMIC DNA]</scope>
    <source>
        <strain evidence="4">KIB-2018</strain>
        <tissue evidence="4">Leaf</tissue>
    </source>
</reference>
<keyword evidence="5" id="KW-1185">Reference proteome</keyword>
<feature type="disulfide bond" evidence="2">
    <location>
        <begin position="74"/>
        <end position="84"/>
    </location>
</feature>
<dbReference type="Pfam" id="PF00314">
    <property type="entry name" value="Thaumatin"/>
    <property type="match status" value="1"/>
</dbReference>
<dbReference type="InterPro" id="IPR037176">
    <property type="entry name" value="Osmotin/thaumatin-like_sf"/>
</dbReference>
<comment type="caution">
    <text evidence="4">The sequence shown here is derived from an EMBL/GenBank/DDBJ whole genome shotgun (WGS) entry which is preliminary data.</text>
</comment>
<dbReference type="Gene3D" id="2.60.110.10">
    <property type="entry name" value="Thaumatin"/>
    <property type="match status" value="1"/>
</dbReference>
<protein>
    <recommendedName>
        <fullName evidence="6">Thaumatin-like protein</fullName>
    </recommendedName>
</protein>
<feature type="disulfide bond" evidence="2">
    <location>
        <begin position="31"/>
        <end position="229"/>
    </location>
</feature>
<feature type="disulfide bond" evidence="2">
    <location>
        <begin position="148"/>
        <end position="218"/>
    </location>
</feature>
<evidence type="ECO:0000256" key="1">
    <source>
        <dbReference type="ARBA" id="ARBA00010607"/>
    </source>
</evidence>
<gene>
    <name evidence="4" type="ORF">K2173_002091</name>
</gene>
<evidence type="ECO:0000313" key="4">
    <source>
        <dbReference type="EMBL" id="KAJ8754191.1"/>
    </source>
</evidence>
<dbReference type="EMBL" id="JAIWQS010000009">
    <property type="protein sequence ID" value="KAJ8754191.1"/>
    <property type="molecule type" value="Genomic_DNA"/>
</dbReference>
<organism evidence="4 5">
    <name type="scientific">Erythroxylum novogranatense</name>
    <dbReference type="NCBI Taxonomy" id="1862640"/>
    <lineage>
        <taxon>Eukaryota</taxon>
        <taxon>Viridiplantae</taxon>
        <taxon>Streptophyta</taxon>
        <taxon>Embryophyta</taxon>
        <taxon>Tracheophyta</taxon>
        <taxon>Spermatophyta</taxon>
        <taxon>Magnoliopsida</taxon>
        <taxon>eudicotyledons</taxon>
        <taxon>Gunneridae</taxon>
        <taxon>Pentapetalae</taxon>
        <taxon>rosids</taxon>
        <taxon>fabids</taxon>
        <taxon>Malpighiales</taxon>
        <taxon>Erythroxylaceae</taxon>
        <taxon>Erythroxylum</taxon>
    </lineage>
</organism>
<dbReference type="PIRSF" id="PIRSF002703">
    <property type="entry name" value="Thaumatin"/>
    <property type="match status" value="1"/>
</dbReference>
<dbReference type="Proteomes" id="UP001159364">
    <property type="component" value="Linkage Group LG09"/>
</dbReference>
<feature type="chain" id="PRO_5043698319" description="Thaumatin-like protein" evidence="3">
    <location>
        <begin position="22"/>
        <end position="231"/>
    </location>
</feature>
<evidence type="ECO:0000256" key="2">
    <source>
        <dbReference type="PIRSR" id="PIRSR002703-1"/>
    </source>
</evidence>
<feature type="disulfide bond" evidence="2">
    <location>
        <begin position="161"/>
        <end position="177"/>
    </location>
</feature>
<dbReference type="InterPro" id="IPR001938">
    <property type="entry name" value="Thaumatin"/>
</dbReference>
<feature type="disulfide bond" evidence="2">
    <location>
        <begin position="153"/>
        <end position="201"/>
    </location>
</feature>